<dbReference type="InterPro" id="IPR006674">
    <property type="entry name" value="HD_domain"/>
</dbReference>
<accession>A0ABP8QBH5</accession>
<proteinExistence type="predicted"/>
<keyword evidence="3" id="KW-1185">Reference proteome</keyword>
<dbReference type="SMART" id="SM00471">
    <property type="entry name" value="HDc"/>
    <property type="match status" value="2"/>
</dbReference>
<organism evidence="2 3">
    <name type="scientific">Pseudaeromonas paramecii</name>
    <dbReference type="NCBI Taxonomy" id="2138166"/>
    <lineage>
        <taxon>Bacteria</taxon>
        <taxon>Pseudomonadati</taxon>
        <taxon>Pseudomonadota</taxon>
        <taxon>Gammaproteobacteria</taxon>
        <taxon>Aeromonadales</taxon>
        <taxon>Aeromonadaceae</taxon>
        <taxon>Pseudaeromonas</taxon>
    </lineage>
</organism>
<name>A0ABP8QBH5_9GAMM</name>
<dbReference type="SUPFAM" id="SSF109604">
    <property type="entry name" value="HD-domain/PDEase-like"/>
    <property type="match status" value="2"/>
</dbReference>
<protein>
    <submittedName>
        <fullName evidence="2">HD domain-containing protein</fullName>
    </submittedName>
</protein>
<evidence type="ECO:0000313" key="2">
    <source>
        <dbReference type="EMBL" id="GAA4500613.1"/>
    </source>
</evidence>
<dbReference type="Pfam" id="PF13487">
    <property type="entry name" value="HD_5"/>
    <property type="match status" value="1"/>
</dbReference>
<dbReference type="PROSITE" id="PS51832">
    <property type="entry name" value="HD_GYP"/>
    <property type="match status" value="1"/>
</dbReference>
<dbReference type="EMBL" id="BAABFC010000014">
    <property type="protein sequence ID" value="GAA4500613.1"/>
    <property type="molecule type" value="Genomic_DNA"/>
</dbReference>
<dbReference type="InterPro" id="IPR037522">
    <property type="entry name" value="HD_GYP_dom"/>
</dbReference>
<evidence type="ECO:0000259" key="1">
    <source>
        <dbReference type="PROSITE" id="PS51832"/>
    </source>
</evidence>
<dbReference type="RefSeq" id="WP_345013136.1">
    <property type="nucleotide sequence ID" value="NZ_BAABFC010000014.1"/>
</dbReference>
<reference evidence="3" key="1">
    <citation type="journal article" date="2019" name="Int. J. Syst. Evol. Microbiol.">
        <title>The Global Catalogue of Microorganisms (GCM) 10K type strain sequencing project: providing services to taxonomists for standard genome sequencing and annotation.</title>
        <authorList>
            <consortium name="The Broad Institute Genomics Platform"/>
            <consortium name="The Broad Institute Genome Sequencing Center for Infectious Disease"/>
            <person name="Wu L."/>
            <person name="Ma J."/>
        </authorList>
    </citation>
    <scope>NUCLEOTIDE SEQUENCE [LARGE SCALE GENOMIC DNA]</scope>
    <source>
        <strain evidence="3">JCM 32226</strain>
    </source>
</reference>
<comment type="caution">
    <text evidence="2">The sequence shown here is derived from an EMBL/GenBank/DDBJ whole genome shotgun (WGS) entry which is preliminary data.</text>
</comment>
<dbReference type="InterPro" id="IPR052020">
    <property type="entry name" value="Cyclic_di-GMP/3'3'-cGAMP_PDE"/>
</dbReference>
<dbReference type="Proteomes" id="UP001501321">
    <property type="component" value="Unassembled WGS sequence"/>
</dbReference>
<gene>
    <name evidence="2" type="ORF">GCM10023095_22650</name>
</gene>
<dbReference type="InterPro" id="IPR003607">
    <property type="entry name" value="HD/PDEase_dom"/>
</dbReference>
<sequence>MHEIVLEEVAYALASALDLVGIDDVQHGQRVALMASACARHGGWSESRCQALMLGGLLHDCGVSSTQQHYRLVAELDWEGSQEHADRGAELLSRVPLFAHLEPLVRWHHTHWPQLLQAGLPQEQALAANLIYLVDRADVLRAKHFYQEGQEGILRRLTQHSGSLFCPDLLELFEQVATSDAFWFQLEPWVLEDRFQPWLQEGRHQLVSFDSLKSLGLMFADVVDAKSPYTASHSRGVAALSLWLGERLALSGRELEILELAGLLHDLGKLRVEDDILAKPGPLSELEWRYMRQHSFDSAQVLKRVGGFAEIATLAAMHHETLDGMGYPYRLKGAAIPLAARIIAVADIFQALVQDRPYRAAMAAGDALDQLQQRVKQGKLDRRVVACLAQDLPLAVKIARQQPANGTARVL</sequence>
<evidence type="ECO:0000313" key="3">
    <source>
        <dbReference type="Proteomes" id="UP001501321"/>
    </source>
</evidence>
<feature type="domain" description="HD-GYP" evidence="1">
    <location>
        <begin position="208"/>
        <end position="404"/>
    </location>
</feature>
<dbReference type="PANTHER" id="PTHR45228">
    <property type="entry name" value="CYCLIC DI-GMP PHOSPHODIESTERASE TM_0186-RELATED"/>
    <property type="match status" value="1"/>
</dbReference>
<dbReference type="Pfam" id="PF01966">
    <property type="entry name" value="HD"/>
    <property type="match status" value="1"/>
</dbReference>
<dbReference type="Gene3D" id="1.10.3210.10">
    <property type="entry name" value="Hypothetical protein af1432"/>
    <property type="match status" value="2"/>
</dbReference>
<dbReference type="CDD" id="cd00077">
    <property type="entry name" value="HDc"/>
    <property type="match status" value="2"/>
</dbReference>